<dbReference type="Pfam" id="PF03931">
    <property type="entry name" value="Skp1_POZ"/>
    <property type="match status" value="1"/>
</dbReference>
<dbReference type="InterPro" id="IPR001232">
    <property type="entry name" value="SKP1-like"/>
</dbReference>
<evidence type="ECO:0000256" key="2">
    <source>
        <dbReference type="ARBA" id="ARBA00009993"/>
    </source>
</evidence>
<dbReference type="GO" id="GO:0009867">
    <property type="term" value="P:jasmonic acid mediated signaling pathway"/>
    <property type="evidence" value="ECO:0007669"/>
    <property type="project" value="UniProtKB-ARBA"/>
</dbReference>
<evidence type="ECO:0000313" key="5">
    <source>
        <dbReference type="EMBL" id="KAF9623993.1"/>
    </source>
</evidence>
<dbReference type="Gene3D" id="3.30.710.10">
    <property type="entry name" value="Potassium Channel Kv1.1, Chain A"/>
    <property type="match status" value="1"/>
</dbReference>
<comment type="pathway">
    <text evidence="1">Protein modification; protein ubiquitination.</text>
</comment>
<protein>
    <submittedName>
        <fullName evidence="5">Uncharacterized protein</fullName>
    </submittedName>
</protein>
<dbReference type="Proteomes" id="UP000631114">
    <property type="component" value="Unassembled WGS sequence"/>
</dbReference>
<evidence type="ECO:0000259" key="3">
    <source>
        <dbReference type="Pfam" id="PF03478"/>
    </source>
</evidence>
<dbReference type="OrthoDB" id="1863935at2759"/>
<sequence>MGKTNDTVAIIKANVEESKGTHWIDLSIDALLLTLKQLPSAVDYRNFHATCKTLASSVHPVLDLICSTTRCPWLMYSNRDRSMCSFLDPVSNLTHCFYMPELLGARICFSSFGWLLMSKGDRSMFFFNPFDMVTIELPDLPRHFAFSGLSFSCLPTSSDCIVFGVSTLTCDLVNICYLRLREEAWTWSQYRNCVKIILCNNNPVFFDGAFYCLSYERHLGVFHLEGGSCDWTVLRNMAEPYKSVDQNYLVLCNGNLLSIYKLVTWQNELKWSPVYCLGDQMVLVYSLTMTEKKTVTLKSSDGEAFVVEVAVVLESQTIKHMIEDGCVDDEIPLLQITSNILSLVIDYCKKFSECERERDASVDDEELKEFEFINSRFLNKFLAKILRYR</sequence>
<evidence type="ECO:0000313" key="6">
    <source>
        <dbReference type="Proteomes" id="UP000631114"/>
    </source>
</evidence>
<dbReference type="InterPro" id="IPR011333">
    <property type="entry name" value="SKP1/BTB/POZ_sf"/>
</dbReference>
<dbReference type="PANTHER" id="PTHR33127">
    <property type="entry name" value="TRANSMEMBRANE PROTEIN"/>
    <property type="match status" value="1"/>
</dbReference>
<keyword evidence="6" id="KW-1185">Reference proteome</keyword>
<proteinExistence type="inferred from homology"/>
<dbReference type="Pfam" id="PF03478">
    <property type="entry name" value="Beta-prop_KIB1-4"/>
    <property type="match status" value="1"/>
</dbReference>
<accession>A0A835M8X6</accession>
<name>A0A835M8X6_9MAGN</name>
<feature type="domain" description="KIB1-4 beta-propeller" evidence="3">
    <location>
        <begin position="92"/>
        <end position="284"/>
    </location>
</feature>
<feature type="domain" description="SKP1 component POZ" evidence="4">
    <location>
        <begin position="294"/>
        <end position="351"/>
    </location>
</feature>
<evidence type="ECO:0000256" key="1">
    <source>
        <dbReference type="ARBA" id="ARBA00004906"/>
    </source>
</evidence>
<evidence type="ECO:0000259" key="4">
    <source>
        <dbReference type="Pfam" id="PF03931"/>
    </source>
</evidence>
<dbReference type="SUPFAM" id="SSF54695">
    <property type="entry name" value="POZ domain"/>
    <property type="match status" value="1"/>
</dbReference>
<reference evidence="5 6" key="1">
    <citation type="submission" date="2020-10" db="EMBL/GenBank/DDBJ databases">
        <title>The Coptis chinensis genome and diversification of protoberbering-type alkaloids.</title>
        <authorList>
            <person name="Wang B."/>
            <person name="Shu S."/>
            <person name="Song C."/>
            <person name="Liu Y."/>
        </authorList>
    </citation>
    <scope>NUCLEOTIDE SEQUENCE [LARGE SCALE GENOMIC DNA]</scope>
    <source>
        <strain evidence="5">HL-2020</strain>
        <tissue evidence="5">Leaf</tissue>
    </source>
</reference>
<dbReference type="GO" id="GO:0006511">
    <property type="term" value="P:ubiquitin-dependent protein catabolic process"/>
    <property type="evidence" value="ECO:0007669"/>
    <property type="project" value="InterPro"/>
</dbReference>
<comment type="caution">
    <text evidence="5">The sequence shown here is derived from an EMBL/GenBank/DDBJ whole genome shotgun (WGS) entry which is preliminary data.</text>
</comment>
<organism evidence="5 6">
    <name type="scientific">Coptis chinensis</name>
    <dbReference type="NCBI Taxonomy" id="261450"/>
    <lineage>
        <taxon>Eukaryota</taxon>
        <taxon>Viridiplantae</taxon>
        <taxon>Streptophyta</taxon>
        <taxon>Embryophyta</taxon>
        <taxon>Tracheophyta</taxon>
        <taxon>Spermatophyta</taxon>
        <taxon>Magnoliopsida</taxon>
        <taxon>Ranunculales</taxon>
        <taxon>Ranunculaceae</taxon>
        <taxon>Coptidoideae</taxon>
        <taxon>Coptis</taxon>
    </lineage>
</organism>
<comment type="similarity">
    <text evidence="2">Belongs to the SKP1 family.</text>
</comment>
<dbReference type="InterPro" id="IPR005174">
    <property type="entry name" value="KIB1-4_b-propeller"/>
</dbReference>
<dbReference type="PANTHER" id="PTHR33127:SF5">
    <property type="entry name" value="TRANSMEMBRANE PROTEIN"/>
    <property type="match status" value="1"/>
</dbReference>
<dbReference type="InterPro" id="IPR016073">
    <property type="entry name" value="Skp1_comp_POZ"/>
</dbReference>
<gene>
    <name evidence="5" type="ORF">IFM89_007691</name>
</gene>
<dbReference type="EMBL" id="JADFTS010000001">
    <property type="protein sequence ID" value="KAF9623993.1"/>
    <property type="molecule type" value="Genomic_DNA"/>
</dbReference>
<dbReference type="SMART" id="SM00512">
    <property type="entry name" value="Skp1"/>
    <property type="match status" value="1"/>
</dbReference>
<dbReference type="AlphaFoldDB" id="A0A835M8X6"/>